<dbReference type="RefSeq" id="WP_193811048.1">
    <property type="nucleotide sequence ID" value="NZ_CP040442.1"/>
</dbReference>
<dbReference type="KEGG" id="kfa:Q73A0000_11205"/>
<gene>
    <name evidence="3" type="ORF">Q73A0000_11205</name>
</gene>
<dbReference type="SUPFAM" id="SSF53756">
    <property type="entry name" value="UDP-Glycosyltransferase/glycogen phosphorylase"/>
    <property type="match status" value="1"/>
</dbReference>
<dbReference type="CDD" id="cd03801">
    <property type="entry name" value="GT4_PimA-like"/>
    <property type="match status" value="1"/>
</dbReference>
<dbReference type="GO" id="GO:0009103">
    <property type="term" value="P:lipopolysaccharide biosynthetic process"/>
    <property type="evidence" value="ECO:0007669"/>
    <property type="project" value="TreeGrafter"/>
</dbReference>
<dbReference type="AlphaFoldDB" id="A0A7M2YBY5"/>
<dbReference type="PANTHER" id="PTHR46401:SF2">
    <property type="entry name" value="GLYCOSYLTRANSFERASE WBBK-RELATED"/>
    <property type="match status" value="1"/>
</dbReference>
<accession>A0A7M2YBY5</accession>
<evidence type="ECO:0000313" key="4">
    <source>
        <dbReference type="Proteomes" id="UP000594195"/>
    </source>
</evidence>
<evidence type="ECO:0000259" key="2">
    <source>
        <dbReference type="Pfam" id="PF13439"/>
    </source>
</evidence>
<protein>
    <submittedName>
        <fullName evidence="3">Glycosyltransferase family 4 protein</fullName>
    </submittedName>
</protein>
<organism evidence="3 4">
    <name type="scientific">Kaistella flava</name>
    <name type="common">ex Peng et al. 2021</name>
    <dbReference type="NCBI Taxonomy" id="2038776"/>
    <lineage>
        <taxon>Bacteria</taxon>
        <taxon>Pseudomonadati</taxon>
        <taxon>Bacteroidota</taxon>
        <taxon>Flavobacteriia</taxon>
        <taxon>Flavobacteriales</taxon>
        <taxon>Weeksellaceae</taxon>
        <taxon>Chryseobacterium group</taxon>
        <taxon>Kaistella</taxon>
    </lineage>
</organism>
<dbReference type="Gene3D" id="3.40.50.2000">
    <property type="entry name" value="Glycogen Phosphorylase B"/>
    <property type="match status" value="2"/>
</dbReference>
<proteinExistence type="predicted"/>
<feature type="domain" description="Glycosyltransferase subfamily 4-like N-terminal" evidence="2">
    <location>
        <begin position="25"/>
        <end position="184"/>
    </location>
</feature>
<sequence length="382" mass="43295">MTKKIKIAFLCSGPLTDKKIWSGTIYQMYQAFLAQDFEVEWVPVNRFSPLESNFFLIIEKFHKKIFNRGFNRNHFLAKAFSASRKLQNNLKPSDADVIFAPTTIADIAFLKTSKPILYLNDATFHQLLNYYDGMSGFGWLSKKTTVLIEKLALQKSDNLVFSSSWAAKHAVDFYKIPENKVNVIKFGSNSTAPQQIADKDYNSEIVFLFLGVEWERKGGQIALDTVKILRKRNYPVKLQVVGCIPPVTDAEVMNVIPFLNKNNPAEAQQIFDFLQNSHFMFMPTRADCTPISFCEAASYGLPVISTNTGGVAAVVESGETGILLPLQANAEEYADEIEILLRDPNQIEKYSLNARKKYEEELNWTVWGKEMGRIVEGLLVKK</sequence>
<dbReference type="Pfam" id="PF13692">
    <property type="entry name" value="Glyco_trans_1_4"/>
    <property type="match status" value="1"/>
</dbReference>
<dbReference type="PANTHER" id="PTHR46401">
    <property type="entry name" value="GLYCOSYLTRANSFERASE WBBK-RELATED"/>
    <property type="match status" value="1"/>
</dbReference>
<dbReference type="EMBL" id="CP040442">
    <property type="protein sequence ID" value="QOW10883.1"/>
    <property type="molecule type" value="Genomic_DNA"/>
</dbReference>
<reference evidence="3 4" key="1">
    <citation type="submission" date="2019-05" db="EMBL/GenBank/DDBJ databases">
        <title>Chryseobacterium sp. isolated from King George Island, maritime Antarctica.</title>
        <authorList>
            <person name="Peng X."/>
        </authorList>
    </citation>
    <scope>NUCLEOTIDE SEQUENCE [LARGE SCALE GENOMIC DNA]</scope>
    <source>
        <strain evidence="3 4">7-3A</strain>
    </source>
</reference>
<keyword evidence="4" id="KW-1185">Reference proteome</keyword>
<evidence type="ECO:0000256" key="1">
    <source>
        <dbReference type="ARBA" id="ARBA00022679"/>
    </source>
</evidence>
<name>A0A7M2YBY5_9FLAO</name>
<dbReference type="InterPro" id="IPR028098">
    <property type="entry name" value="Glyco_trans_4-like_N"/>
</dbReference>
<dbReference type="Proteomes" id="UP000594195">
    <property type="component" value="Chromosome"/>
</dbReference>
<dbReference type="GO" id="GO:0016757">
    <property type="term" value="F:glycosyltransferase activity"/>
    <property type="evidence" value="ECO:0007669"/>
    <property type="project" value="UniProtKB-ARBA"/>
</dbReference>
<evidence type="ECO:0000313" key="3">
    <source>
        <dbReference type="EMBL" id="QOW10883.1"/>
    </source>
</evidence>
<dbReference type="Pfam" id="PF13439">
    <property type="entry name" value="Glyco_transf_4"/>
    <property type="match status" value="1"/>
</dbReference>
<keyword evidence="1 3" id="KW-0808">Transferase</keyword>